<dbReference type="EMBL" id="JADFTS010000006">
    <property type="protein sequence ID" value="KAF9602115.1"/>
    <property type="molecule type" value="Genomic_DNA"/>
</dbReference>
<keyword evidence="2" id="KW-0698">rRNA processing</keyword>
<accession>A0A835HMI3</accession>
<evidence type="ECO:0000256" key="1">
    <source>
        <dbReference type="ARBA" id="ARBA00006524"/>
    </source>
</evidence>
<evidence type="ECO:0000256" key="3">
    <source>
        <dbReference type="SAM" id="MobiDB-lite"/>
    </source>
</evidence>
<dbReference type="GO" id="GO:0006364">
    <property type="term" value="P:rRNA processing"/>
    <property type="evidence" value="ECO:0007669"/>
    <property type="project" value="UniProtKB-KW"/>
</dbReference>
<dbReference type="Proteomes" id="UP000631114">
    <property type="component" value="Unassembled WGS sequence"/>
</dbReference>
<reference evidence="4 5" key="1">
    <citation type="submission" date="2020-10" db="EMBL/GenBank/DDBJ databases">
        <title>The Coptis chinensis genome and diversification of protoberbering-type alkaloids.</title>
        <authorList>
            <person name="Wang B."/>
            <person name="Shu S."/>
            <person name="Song C."/>
            <person name="Liu Y."/>
        </authorList>
    </citation>
    <scope>NUCLEOTIDE SEQUENCE [LARGE SCALE GENOMIC DNA]</scope>
    <source>
        <strain evidence="4">HL-2020</strain>
        <tissue evidence="4">Leaf</tissue>
    </source>
</reference>
<dbReference type="PANTHER" id="PTHR21250">
    <property type="entry name" value="PRE-RRNA-PROCESSING PROTEIN TSR2 HOMOLOG"/>
    <property type="match status" value="1"/>
</dbReference>
<gene>
    <name evidence="4" type="ORF">IFM89_025160</name>
</gene>
<feature type="compositionally biased region" description="Acidic residues" evidence="3">
    <location>
        <begin position="189"/>
        <end position="208"/>
    </location>
</feature>
<dbReference type="InterPro" id="IPR019398">
    <property type="entry name" value="Pre-rRNA_process_TSR2"/>
</dbReference>
<keyword evidence="5" id="KW-1185">Reference proteome</keyword>
<comment type="caution">
    <text evidence="4">The sequence shown here is derived from an EMBL/GenBank/DDBJ whole genome shotgun (WGS) entry which is preliminary data.</text>
</comment>
<dbReference type="AlphaFoldDB" id="A0A835HMI3"/>
<feature type="non-terminal residue" evidence="4">
    <location>
        <position position="1"/>
    </location>
</feature>
<dbReference type="Pfam" id="PF10273">
    <property type="entry name" value="WGG"/>
    <property type="match status" value="1"/>
</dbReference>
<comment type="similarity">
    <text evidence="1">Belongs to the TSR2 family.</text>
</comment>
<sequence>MRLGLYKCENAGRSSTESVASLNHTRAVCVVTNRWITMKRTSNVKDERKSSNGSLPQKLKPEYLPLLSEAIYRIINEQWSGTVMALQTGWGGEFFLQKLNLFASEILSFFTHSKGPFYVDELADFLDDFAWDCLKLDLKDESPEQVAKVLIAMHEELLRDDLKSIEKLRNSSSASGAVSGSKEVVYEDYVESSDDDESSTDEETFMEVDEPKPRLGSKVKTMSVDETKSQGTSEGADDGWSLNSREGLVVTKDEGGRILKVAIRRFNATSSEEAELVAAEVELC</sequence>
<feature type="region of interest" description="Disordered" evidence="3">
    <location>
        <begin position="189"/>
        <end position="242"/>
    </location>
</feature>
<proteinExistence type="inferred from homology"/>
<evidence type="ECO:0000313" key="5">
    <source>
        <dbReference type="Proteomes" id="UP000631114"/>
    </source>
</evidence>
<evidence type="ECO:0008006" key="6">
    <source>
        <dbReference type="Google" id="ProtNLM"/>
    </source>
</evidence>
<evidence type="ECO:0000313" key="4">
    <source>
        <dbReference type="EMBL" id="KAF9602115.1"/>
    </source>
</evidence>
<protein>
    <recommendedName>
        <fullName evidence="6">Pre-rRNA-processing protein TSR2 homolog</fullName>
    </recommendedName>
</protein>
<name>A0A835HMI3_9MAGN</name>
<organism evidence="4 5">
    <name type="scientific">Coptis chinensis</name>
    <dbReference type="NCBI Taxonomy" id="261450"/>
    <lineage>
        <taxon>Eukaryota</taxon>
        <taxon>Viridiplantae</taxon>
        <taxon>Streptophyta</taxon>
        <taxon>Embryophyta</taxon>
        <taxon>Tracheophyta</taxon>
        <taxon>Spermatophyta</taxon>
        <taxon>Magnoliopsida</taxon>
        <taxon>Ranunculales</taxon>
        <taxon>Ranunculaceae</taxon>
        <taxon>Coptidoideae</taxon>
        <taxon>Coptis</taxon>
    </lineage>
</organism>
<evidence type="ECO:0000256" key="2">
    <source>
        <dbReference type="ARBA" id="ARBA00022552"/>
    </source>
</evidence>